<dbReference type="EMBL" id="CM000851">
    <property type="protein sequence ID" value="KRH00536.1"/>
    <property type="molecule type" value="Genomic_DNA"/>
</dbReference>
<dbReference type="SMART" id="SM00220">
    <property type="entry name" value="S_TKc"/>
    <property type="match status" value="1"/>
</dbReference>
<dbReference type="GO" id="GO:0005524">
    <property type="term" value="F:ATP binding"/>
    <property type="evidence" value="ECO:0007669"/>
    <property type="project" value="UniProtKB-UniRule"/>
</dbReference>
<dbReference type="GO" id="GO:0004674">
    <property type="term" value="F:protein serine/threonine kinase activity"/>
    <property type="evidence" value="ECO:0000318"/>
    <property type="project" value="GO_Central"/>
</dbReference>
<dbReference type="FunFam" id="3.30.430.20:FF:000012">
    <property type="entry name" value="Cysteine-rich receptor-like protein kinase 25"/>
    <property type="match status" value="1"/>
</dbReference>
<keyword evidence="9 14" id="KW-0067">ATP-binding</keyword>
<dbReference type="Gene3D" id="3.30.430.20">
    <property type="entry name" value="Gnk2 domain, C-X8-C-X2-C motif"/>
    <property type="match status" value="4"/>
</dbReference>
<evidence type="ECO:0000256" key="4">
    <source>
        <dbReference type="ARBA" id="ARBA00022692"/>
    </source>
</evidence>
<dbReference type="PROSITE" id="PS50011">
    <property type="entry name" value="PROTEIN_KINASE_DOM"/>
    <property type="match status" value="1"/>
</dbReference>
<reference evidence="19 20" key="1">
    <citation type="journal article" date="2010" name="Nature">
        <title>Genome sequence of the palaeopolyploid soybean.</title>
        <authorList>
            <person name="Schmutz J."/>
            <person name="Cannon S.B."/>
            <person name="Schlueter J."/>
            <person name="Ma J."/>
            <person name="Mitros T."/>
            <person name="Nelson W."/>
            <person name="Hyten D.L."/>
            <person name="Song Q."/>
            <person name="Thelen J.J."/>
            <person name="Cheng J."/>
            <person name="Xu D."/>
            <person name="Hellsten U."/>
            <person name="May G.D."/>
            <person name="Yu Y."/>
            <person name="Sakurai T."/>
            <person name="Umezawa T."/>
            <person name="Bhattacharyya M.K."/>
            <person name="Sandhu D."/>
            <person name="Valliyodan B."/>
            <person name="Lindquist E."/>
            <person name="Peto M."/>
            <person name="Grant D."/>
            <person name="Shu S."/>
            <person name="Goodstein D."/>
            <person name="Barry K."/>
            <person name="Futrell-Griggs M."/>
            <person name="Abernathy B."/>
            <person name="Du J."/>
            <person name="Tian Z."/>
            <person name="Zhu L."/>
            <person name="Gill N."/>
            <person name="Joshi T."/>
            <person name="Libault M."/>
            <person name="Sethuraman A."/>
            <person name="Zhang X.-C."/>
            <person name="Shinozaki K."/>
            <person name="Nguyen H.T."/>
            <person name="Wing R.A."/>
            <person name="Cregan P."/>
            <person name="Specht J."/>
            <person name="Grimwood J."/>
            <person name="Rokhsar D."/>
            <person name="Stacey G."/>
            <person name="Shoemaker R.C."/>
            <person name="Jackson S.A."/>
        </authorList>
    </citation>
    <scope>NUCLEOTIDE SEQUENCE [LARGE SCALE GENOMIC DNA]</scope>
    <source>
        <strain evidence="20">cv. Williams 82</strain>
        <tissue evidence="19">Callus</tissue>
    </source>
</reference>
<dbReference type="OMA" id="ICNVANI"/>
<feature type="domain" description="Gnk2-homologous" evidence="18">
    <location>
        <begin position="298"/>
        <end position="396"/>
    </location>
</feature>
<dbReference type="FunFam" id="3.30.200.20:FF:000727">
    <property type="entry name" value="Cysteine-rich RLK (RECEPTOR-like protein kinase) 23"/>
    <property type="match status" value="1"/>
</dbReference>
<evidence type="ECO:0000256" key="7">
    <source>
        <dbReference type="ARBA" id="ARBA00022741"/>
    </source>
</evidence>
<feature type="transmembrane region" description="Helical" evidence="16">
    <location>
        <begin position="528"/>
        <end position="550"/>
    </location>
</feature>
<feature type="domain" description="Gnk2-homologous" evidence="18">
    <location>
        <begin position="400"/>
        <end position="507"/>
    </location>
</feature>
<reference evidence="19" key="3">
    <citation type="submission" date="2018-07" db="EMBL/GenBank/DDBJ databases">
        <title>WGS assembly of Glycine max.</title>
        <authorList>
            <person name="Schmutz J."/>
            <person name="Cannon S."/>
            <person name="Schlueter J."/>
            <person name="Ma J."/>
            <person name="Mitros T."/>
            <person name="Nelson W."/>
            <person name="Hyten D."/>
            <person name="Song Q."/>
            <person name="Thelen J."/>
            <person name="Cheng J."/>
            <person name="Xu D."/>
            <person name="Hellsten U."/>
            <person name="May G."/>
            <person name="Yu Y."/>
            <person name="Sakurai T."/>
            <person name="Umezawa T."/>
            <person name="Bhattacharyya M."/>
            <person name="Sandhu D."/>
            <person name="Valliyodan B."/>
            <person name="Lindquist E."/>
            <person name="Peto M."/>
            <person name="Grant D."/>
            <person name="Shu S."/>
            <person name="Goodstein D."/>
            <person name="Barry K."/>
            <person name="Futrell-Griggs M."/>
            <person name="Abernathy B."/>
            <person name="Du J."/>
            <person name="Tian Z."/>
            <person name="Zhu L."/>
            <person name="Gill N."/>
            <person name="Joshi T."/>
            <person name="Libault M."/>
            <person name="Sethuraman A."/>
            <person name="Zhang X."/>
            <person name="Shinozaki K."/>
            <person name="Nguyen H."/>
            <person name="Wing R."/>
            <person name="Cregan P."/>
            <person name="Specht J."/>
            <person name="Grimwood J."/>
            <person name="Rokhsar D."/>
            <person name="Stacey G."/>
            <person name="Shoemaker R."/>
            <person name="Jackson S."/>
        </authorList>
    </citation>
    <scope>NUCLEOTIDE SEQUENCE</scope>
    <source>
        <tissue evidence="19">Callus</tissue>
    </source>
</reference>
<feature type="region of interest" description="Disordered" evidence="15">
    <location>
        <begin position="888"/>
        <end position="916"/>
    </location>
</feature>
<dbReference type="SMR" id="A0A0R0FC81"/>
<dbReference type="EnsemblPlants" id="KRH00536">
    <property type="protein sequence ID" value="KRH00536"/>
    <property type="gene ID" value="GLYMA_18G219200"/>
</dbReference>
<evidence type="ECO:0000256" key="6">
    <source>
        <dbReference type="ARBA" id="ARBA00022737"/>
    </source>
</evidence>
<feature type="domain" description="Gnk2-homologous" evidence="18">
    <location>
        <begin position="50"/>
        <end position="157"/>
    </location>
</feature>
<evidence type="ECO:0000259" key="18">
    <source>
        <dbReference type="PROSITE" id="PS51473"/>
    </source>
</evidence>
<accession>A0A0R0FC81</accession>
<evidence type="ECO:0000256" key="5">
    <source>
        <dbReference type="ARBA" id="ARBA00022729"/>
    </source>
</evidence>
<dbReference type="KEGG" id="gmx:100804650"/>
<evidence type="ECO:0000256" key="16">
    <source>
        <dbReference type="SAM" id="Phobius"/>
    </source>
</evidence>
<organism evidence="19">
    <name type="scientific">Glycine max</name>
    <name type="common">Soybean</name>
    <name type="synonym">Glycine hispida</name>
    <dbReference type="NCBI Taxonomy" id="3847"/>
    <lineage>
        <taxon>Eukaryota</taxon>
        <taxon>Viridiplantae</taxon>
        <taxon>Streptophyta</taxon>
        <taxon>Embryophyta</taxon>
        <taxon>Tracheophyta</taxon>
        <taxon>Spermatophyta</taxon>
        <taxon>Magnoliopsida</taxon>
        <taxon>eudicotyledons</taxon>
        <taxon>Gunneridae</taxon>
        <taxon>Pentapetalae</taxon>
        <taxon>rosids</taxon>
        <taxon>fabids</taxon>
        <taxon>Fabales</taxon>
        <taxon>Fabaceae</taxon>
        <taxon>Papilionoideae</taxon>
        <taxon>50 kb inversion clade</taxon>
        <taxon>NPAAA clade</taxon>
        <taxon>indigoferoid/millettioid clade</taxon>
        <taxon>Phaseoleae</taxon>
        <taxon>Glycine</taxon>
        <taxon>Glycine subgen. Soja</taxon>
    </lineage>
</organism>
<reference evidence="20" key="2">
    <citation type="submission" date="2018-02" db="UniProtKB">
        <authorList>
            <consortium name="EnsemblPlants"/>
        </authorList>
    </citation>
    <scope>IDENTIFICATION</scope>
    <source>
        <strain evidence="20">Williams 82</strain>
    </source>
</reference>
<comment type="subcellular location">
    <subcellularLocation>
        <location evidence="1">Membrane</location>
        <topology evidence="1">Single-pass membrane protein</topology>
    </subcellularLocation>
</comment>
<dbReference type="SUPFAM" id="SSF56112">
    <property type="entry name" value="Protein kinase-like (PK-like)"/>
    <property type="match status" value="1"/>
</dbReference>
<keyword evidence="4 16" id="KW-0812">Transmembrane</keyword>
<evidence type="ECO:0008006" key="22">
    <source>
        <dbReference type="Google" id="ProtNLM"/>
    </source>
</evidence>
<proteinExistence type="predicted"/>
<dbReference type="GeneID" id="100804650"/>
<dbReference type="Pfam" id="PF01657">
    <property type="entry name" value="Stress-antifung"/>
    <property type="match status" value="4"/>
</dbReference>
<evidence type="ECO:0000256" key="3">
    <source>
        <dbReference type="ARBA" id="ARBA00022679"/>
    </source>
</evidence>
<keyword evidence="6" id="KW-0677">Repeat</keyword>
<dbReference type="GO" id="GO:0009626">
    <property type="term" value="P:plant-type hypersensitive response"/>
    <property type="evidence" value="ECO:0000318"/>
    <property type="project" value="GO_Central"/>
</dbReference>
<keyword evidence="13" id="KW-0325">Glycoprotein</keyword>
<evidence type="ECO:0000256" key="1">
    <source>
        <dbReference type="ARBA" id="ARBA00004167"/>
    </source>
</evidence>
<evidence type="ECO:0000313" key="21">
    <source>
        <dbReference type="Proteomes" id="UP000008827"/>
    </source>
</evidence>
<evidence type="ECO:0000313" key="19">
    <source>
        <dbReference type="EMBL" id="KRH00536.1"/>
    </source>
</evidence>
<keyword evidence="5" id="KW-0732">Signal</keyword>
<keyword evidence="3" id="KW-0808">Transferase</keyword>
<evidence type="ECO:0000256" key="14">
    <source>
        <dbReference type="PROSITE-ProRule" id="PRU10141"/>
    </source>
</evidence>
<gene>
    <name evidence="20" type="primary">CRK57</name>
    <name evidence="19" type="ORF">GLYMA_18G219200</name>
</gene>
<dbReference type="PROSITE" id="PS51473">
    <property type="entry name" value="GNK2"/>
    <property type="match status" value="4"/>
</dbReference>
<dbReference type="GO" id="GO:0007165">
    <property type="term" value="P:signal transduction"/>
    <property type="evidence" value="ECO:0000318"/>
    <property type="project" value="GO_Central"/>
</dbReference>
<dbReference type="CDD" id="cd23509">
    <property type="entry name" value="Gnk2-like"/>
    <property type="match status" value="4"/>
</dbReference>
<dbReference type="InterPro" id="IPR001245">
    <property type="entry name" value="Ser-Thr/Tyr_kinase_cat_dom"/>
</dbReference>
<feature type="domain" description="Protein kinase" evidence="17">
    <location>
        <begin position="590"/>
        <end position="868"/>
    </location>
</feature>
<dbReference type="RefSeq" id="XP_006602739.1">
    <property type="nucleotide sequence ID" value="XM_006602676.3"/>
</dbReference>
<sequence length="916" mass="104076">MHNHHDMIMLMWSINRITMPWKSFKLIFLCIFVCFFFNFATTTKAQDADPLIIGQICSANRTTANSAYEKNLNTLLSSLSSNANATLFYNNTVLGSTNSSDTVYGLFMCRGDVPSQLCARCVVNATERLSSDPECSLSIKGVIWYDECMVRYSNVTFFSTVDTRPSYYMWNLANISSNPENFNNLLASTFRKTAEEAANSGNRYSTKQANLSEFQTLYCLAQCTQDLSPQHCRDCLDSAESKIQICCDGKQGGRVFFPSCNIRYQLYPFYRNLTYEASEALVPETKYPERDSEYSEDPGYIYHNCSTNQNVNDTAFQSDRKTLFSDLSSNATSGDRYSVKAGTLRGLFRCRGDLSRYLCGQCVQNATEKILSECGWATDVTIWYNHCWLRYSNRSFTMETSPSYQKWNASNTNSVPFSEALTFISTRLSVVASETGDTSNKYQTVPLKLNDRQWLYILAQCTLDISNEDCSACLNDMIGVIPWARLGSVGGRMLYPSCILRFELFQFYNLSPTTPTNTSPSGNNSRTIIIILIPTFIVLGILSTLCFYLITRKARKNNKIILRENFGQESSTIESLQFNFATIEAATNNFSHENKIGRGGFGEVYKGILIDGRPIAVKRLSRNSKQGVEEFKNEVLLIAKLQHRNLVAFIGFCLDEQEKILIYEYVPNKSLDYFLFDTKLEKVLSWSDRHKIIGGIARGILYLHEHSRLKVIHRDLKPSNVLLDENMNPKISDFGLARIVEIDQQEGSTNRIIGTYGYMSPEYAMFGQFSDKSDVYSFGVMILEIISGKKNIGSYEPHRVADGLLNFVWRHWKDETPLNTLDPKLRDNYSNIEVIKCIRIGLLCVQENPDARPTMLTIVSYLSSHSIELPSPQEPTFFLYHRMDPTVAHESSSRQSTNNSIPSSINEMSISKFYPR</sequence>
<dbReference type="PROSITE" id="PS00108">
    <property type="entry name" value="PROTEIN_KINASE_ST"/>
    <property type="match status" value="1"/>
</dbReference>
<dbReference type="FunFam" id="3.30.430.20:FF:000003">
    <property type="entry name" value="Cysteine-rich RLK (RECEPTOR-like protein kinase) 10"/>
    <property type="match status" value="1"/>
</dbReference>
<keyword evidence="11 16" id="KW-0472">Membrane</keyword>
<dbReference type="PANTHER" id="PTHR27002">
    <property type="entry name" value="RECEPTOR-LIKE SERINE/THREONINE-PROTEIN KINASE SD1-8"/>
    <property type="match status" value="1"/>
</dbReference>
<dbReference type="Gene3D" id="3.30.200.20">
    <property type="entry name" value="Phosphorylase Kinase, domain 1"/>
    <property type="match status" value="1"/>
</dbReference>
<evidence type="ECO:0000256" key="11">
    <source>
        <dbReference type="ARBA" id="ARBA00023136"/>
    </source>
</evidence>
<dbReference type="STRING" id="3847.A0A0R0FC81"/>
<evidence type="ECO:0000256" key="13">
    <source>
        <dbReference type="ARBA" id="ARBA00023180"/>
    </source>
</evidence>
<dbReference type="InterPro" id="IPR000719">
    <property type="entry name" value="Prot_kinase_dom"/>
</dbReference>
<dbReference type="InterPro" id="IPR011009">
    <property type="entry name" value="Kinase-like_dom_sf"/>
</dbReference>
<dbReference type="GO" id="GO:0005886">
    <property type="term" value="C:plasma membrane"/>
    <property type="evidence" value="ECO:0000318"/>
    <property type="project" value="GO_Central"/>
</dbReference>
<keyword evidence="21" id="KW-1185">Reference proteome</keyword>
<dbReference type="OrthoDB" id="1405566at2759"/>
<dbReference type="InterPro" id="IPR002902">
    <property type="entry name" value="GNK2"/>
</dbReference>
<protein>
    <recommendedName>
        <fullName evidence="22">Cysteine-rich receptor-like protein kinase</fullName>
    </recommendedName>
</protein>
<keyword evidence="10 16" id="KW-1133">Transmembrane helix</keyword>
<name>A0A0R0FC81_SOYBN</name>
<dbReference type="PaxDb" id="3847-GLYMA18G45131.1"/>
<dbReference type="InterPro" id="IPR008271">
    <property type="entry name" value="Ser/Thr_kinase_AS"/>
</dbReference>
<dbReference type="Pfam" id="PF07714">
    <property type="entry name" value="PK_Tyr_Ser-Thr"/>
    <property type="match status" value="1"/>
</dbReference>
<evidence type="ECO:0000256" key="15">
    <source>
        <dbReference type="SAM" id="MobiDB-lite"/>
    </source>
</evidence>
<dbReference type="GO" id="GO:0042742">
    <property type="term" value="P:defense response to bacterium"/>
    <property type="evidence" value="ECO:0000318"/>
    <property type="project" value="GO_Central"/>
</dbReference>
<feature type="domain" description="Gnk2-homologous" evidence="18">
    <location>
        <begin position="163"/>
        <end position="269"/>
    </location>
</feature>
<dbReference type="CDD" id="cd14066">
    <property type="entry name" value="STKc_IRAK"/>
    <property type="match status" value="1"/>
</dbReference>
<keyword evidence="12" id="KW-0675">Receptor</keyword>
<dbReference type="AlphaFoldDB" id="A0A0R0FC81"/>
<dbReference type="InterPro" id="IPR017441">
    <property type="entry name" value="Protein_kinase_ATP_BS"/>
</dbReference>
<dbReference type="PANTHER" id="PTHR27002:SF847">
    <property type="entry name" value="CYSTEINE-RICH RECEPTOR-KINASE-LIKE PROTEIN"/>
    <property type="match status" value="1"/>
</dbReference>
<dbReference type="Gene3D" id="1.10.510.10">
    <property type="entry name" value="Transferase(Phosphotransferase) domain 1"/>
    <property type="match status" value="1"/>
</dbReference>
<evidence type="ECO:0000256" key="12">
    <source>
        <dbReference type="ARBA" id="ARBA00023170"/>
    </source>
</evidence>
<feature type="binding site" evidence="14">
    <location>
        <position position="618"/>
    </location>
    <ligand>
        <name>ATP</name>
        <dbReference type="ChEBI" id="CHEBI:30616"/>
    </ligand>
</feature>
<evidence type="ECO:0000256" key="10">
    <source>
        <dbReference type="ARBA" id="ARBA00022989"/>
    </source>
</evidence>
<keyword evidence="2" id="KW-0723">Serine/threonine-protein kinase</keyword>
<keyword evidence="7 14" id="KW-0547">Nucleotide-binding</keyword>
<dbReference type="Gramene" id="KRH00536">
    <property type="protein sequence ID" value="KRH00536"/>
    <property type="gene ID" value="GLYMA_18G219200"/>
</dbReference>
<evidence type="ECO:0000259" key="17">
    <source>
        <dbReference type="PROSITE" id="PS50011"/>
    </source>
</evidence>
<evidence type="ECO:0000313" key="20">
    <source>
        <dbReference type="EnsemblPlants" id="KRH00536"/>
    </source>
</evidence>
<dbReference type="FunFam" id="1.10.510.10:FF:000129">
    <property type="entry name" value="cysteine-rich receptor-like protein kinase 10"/>
    <property type="match status" value="1"/>
</dbReference>
<feature type="compositionally biased region" description="Polar residues" evidence="15">
    <location>
        <begin position="889"/>
        <end position="909"/>
    </location>
</feature>
<dbReference type="PROSITE" id="PS00107">
    <property type="entry name" value="PROTEIN_KINASE_ATP"/>
    <property type="match status" value="1"/>
</dbReference>
<evidence type="ECO:0000256" key="9">
    <source>
        <dbReference type="ARBA" id="ARBA00022840"/>
    </source>
</evidence>
<keyword evidence="8" id="KW-0418">Kinase</keyword>
<dbReference type="GO" id="GO:0009751">
    <property type="term" value="P:response to salicylic acid"/>
    <property type="evidence" value="ECO:0007669"/>
    <property type="project" value="UniProtKB-ARBA"/>
</dbReference>
<dbReference type="Proteomes" id="UP000008827">
    <property type="component" value="Chromosome 18"/>
</dbReference>
<evidence type="ECO:0000256" key="2">
    <source>
        <dbReference type="ARBA" id="ARBA00022527"/>
    </source>
</evidence>
<dbReference type="InterPro" id="IPR038408">
    <property type="entry name" value="GNK2_sf"/>
</dbReference>
<evidence type="ECO:0000256" key="8">
    <source>
        <dbReference type="ARBA" id="ARBA00022777"/>
    </source>
</evidence>